<gene>
    <name evidence="2" type="ORF">GCM10009776_03610</name>
</gene>
<dbReference type="PANTHER" id="PTHR43283:SF7">
    <property type="entry name" value="BETA-LACTAMASE-RELATED DOMAIN-CONTAINING PROTEIN"/>
    <property type="match status" value="1"/>
</dbReference>
<evidence type="ECO:0000313" key="2">
    <source>
        <dbReference type="EMBL" id="GAA1945001.1"/>
    </source>
</evidence>
<dbReference type="EMBL" id="BAAAOG010000001">
    <property type="protein sequence ID" value="GAA1945001.1"/>
    <property type="molecule type" value="Genomic_DNA"/>
</dbReference>
<dbReference type="PANTHER" id="PTHR43283">
    <property type="entry name" value="BETA-LACTAMASE-RELATED"/>
    <property type="match status" value="1"/>
</dbReference>
<dbReference type="SUPFAM" id="SSF56601">
    <property type="entry name" value="beta-lactamase/transpeptidase-like"/>
    <property type="match status" value="1"/>
</dbReference>
<dbReference type="InterPro" id="IPR001466">
    <property type="entry name" value="Beta-lactam-related"/>
</dbReference>
<proteinExistence type="predicted"/>
<dbReference type="Pfam" id="PF00144">
    <property type="entry name" value="Beta-lactamase"/>
    <property type="match status" value="1"/>
</dbReference>
<keyword evidence="2" id="KW-0378">Hydrolase</keyword>
<comment type="caution">
    <text evidence="2">The sequence shown here is derived from an EMBL/GenBank/DDBJ whole genome shotgun (WGS) entry which is preliminary data.</text>
</comment>
<evidence type="ECO:0000259" key="1">
    <source>
        <dbReference type="Pfam" id="PF00144"/>
    </source>
</evidence>
<dbReference type="InterPro" id="IPR012338">
    <property type="entry name" value="Beta-lactam/transpept-like"/>
</dbReference>
<dbReference type="InterPro" id="IPR050789">
    <property type="entry name" value="Diverse_Enzym_Activities"/>
</dbReference>
<protein>
    <submittedName>
        <fullName evidence="2">Serine hydrolase</fullName>
    </submittedName>
</protein>
<feature type="domain" description="Beta-lactamase-related" evidence="1">
    <location>
        <begin position="75"/>
        <end position="373"/>
    </location>
</feature>
<dbReference type="GO" id="GO:0016787">
    <property type="term" value="F:hydrolase activity"/>
    <property type="evidence" value="ECO:0007669"/>
    <property type="project" value="UniProtKB-KW"/>
</dbReference>
<evidence type="ECO:0000313" key="3">
    <source>
        <dbReference type="Proteomes" id="UP001499933"/>
    </source>
</evidence>
<sequence length="396" mass="42251">MDGMSDLRPAVRALQGLTAVGRRVAAAAAAFVTSASLILVPACSPSDHDSASAAKLSSDVQSFLQRFDEYDKVRAVLVDQGGETVLALWRGQHAHDYVNVGSATGSVVSILIGIAIDQGRISGLDATLGELLPAYRGAMTREVAAITLRAILSNTAGFAPGGSTPYNDQLNLTASTDWVGTIIADRVARGPGDGSFAYSNAGAHLLAAILDEATEGSVLDDARKQLFDRIGIRSEPAWVHPVRSVEVRNTVLAEGYFAAGFAWPTDPRGTQVGAGLLKLRPEDLLALGRLYVDGGVWDGRRVVSREWVEASTRSHAETGRRPSGYGYGWWVDRTDHGPVFLALGYGGLMLAAVPERDLVVVVVSDYNGRDPADFAEQFHTDEAFNMIEYLILPQVG</sequence>
<dbReference type="Gene3D" id="3.40.710.10">
    <property type="entry name" value="DD-peptidase/beta-lactamase superfamily"/>
    <property type="match status" value="1"/>
</dbReference>
<keyword evidence="3" id="KW-1185">Reference proteome</keyword>
<accession>A0ABN2Q6D6</accession>
<name>A0ABN2Q6D6_9MICO</name>
<dbReference type="Proteomes" id="UP001499933">
    <property type="component" value="Unassembled WGS sequence"/>
</dbReference>
<reference evidence="2 3" key="1">
    <citation type="journal article" date="2019" name="Int. J. Syst. Evol. Microbiol.">
        <title>The Global Catalogue of Microorganisms (GCM) 10K type strain sequencing project: providing services to taxonomists for standard genome sequencing and annotation.</title>
        <authorList>
            <consortium name="The Broad Institute Genomics Platform"/>
            <consortium name="The Broad Institute Genome Sequencing Center for Infectious Disease"/>
            <person name="Wu L."/>
            <person name="Ma J."/>
        </authorList>
    </citation>
    <scope>NUCLEOTIDE SEQUENCE [LARGE SCALE GENOMIC DNA]</scope>
    <source>
        <strain evidence="2 3">JCM 14901</strain>
    </source>
</reference>
<organism evidence="2 3">
    <name type="scientific">Microbacterium deminutum</name>
    <dbReference type="NCBI Taxonomy" id="344164"/>
    <lineage>
        <taxon>Bacteria</taxon>
        <taxon>Bacillati</taxon>
        <taxon>Actinomycetota</taxon>
        <taxon>Actinomycetes</taxon>
        <taxon>Micrococcales</taxon>
        <taxon>Microbacteriaceae</taxon>
        <taxon>Microbacterium</taxon>
    </lineage>
</organism>